<dbReference type="InterPro" id="IPR052169">
    <property type="entry name" value="CW_Biosynth-Accessory"/>
</dbReference>
<evidence type="ECO:0000259" key="2">
    <source>
        <dbReference type="SMART" id="SM00854"/>
    </source>
</evidence>
<proteinExistence type="inferred from homology"/>
<dbReference type="CDD" id="cd07381">
    <property type="entry name" value="MPP_CapA"/>
    <property type="match status" value="1"/>
</dbReference>
<dbReference type="AlphaFoldDB" id="A0A385JP87"/>
<dbReference type="EMBL" id="KY710738">
    <property type="protein sequence ID" value="AXZ00119.1"/>
    <property type="molecule type" value="Genomic_DNA"/>
</dbReference>
<dbReference type="Pfam" id="PF09587">
    <property type="entry name" value="PGA_cap"/>
    <property type="match status" value="1"/>
</dbReference>
<dbReference type="PANTHER" id="PTHR33393">
    <property type="entry name" value="POLYGLUTAMINE SYNTHESIS ACCESSORY PROTEIN RV0574C-RELATED"/>
    <property type="match status" value="1"/>
</dbReference>
<dbReference type="PANTHER" id="PTHR33393:SF13">
    <property type="entry name" value="PGA BIOSYNTHESIS PROTEIN CAPA"/>
    <property type="match status" value="1"/>
</dbReference>
<dbReference type="SMART" id="SM00854">
    <property type="entry name" value="PGA_cap"/>
    <property type="match status" value="1"/>
</dbReference>
<dbReference type="SUPFAM" id="SSF56300">
    <property type="entry name" value="Metallo-dependent phosphatases"/>
    <property type="match status" value="1"/>
</dbReference>
<comment type="similarity">
    <text evidence="1">Belongs to the CapA family.</text>
</comment>
<evidence type="ECO:0000313" key="3">
    <source>
        <dbReference type="EMBL" id="AXZ00119.1"/>
    </source>
</evidence>
<dbReference type="Gene3D" id="3.60.21.10">
    <property type="match status" value="1"/>
</dbReference>
<name>A0A385JP87_PROMI</name>
<accession>A0A385JP87</accession>
<dbReference type="InterPro" id="IPR029052">
    <property type="entry name" value="Metallo-depent_PP-like"/>
</dbReference>
<feature type="domain" description="Capsule synthesis protein CapA" evidence="2">
    <location>
        <begin position="2"/>
        <end position="236"/>
    </location>
</feature>
<dbReference type="InterPro" id="IPR019079">
    <property type="entry name" value="Capsule_synth_CapA"/>
</dbReference>
<organism evidence="3">
    <name type="scientific">Proteus mirabilis</name>
    <dbReference type="NCBI Taxonomy" id="584"/>
    <lineage>
        <taxon>Bacteria</taxon>
        <taxon>Pseudomonadati</taxon>
        <taxon>Pseudomonadota</taxon>
        <taxon>Gammaproteobacteria</taxon>
        <taxon>Enterobacterales</taxon>
        <taxon>Morganellaceae</taxon>
        <taxon>Proteus</taxon>
    </lineage>
</organism>
<protein>
    <recommendedName>
        <fullName evidence="2">Capsule synthesis protein CapA domain-containing protein</fullName>
    </recommendedName>
</protein>
<evidence type="ECO:0000256" key="1">
    <source>
        <dbReference type="ARBA" id="ARBA00005662"/>
    </source>
</evidence>
<sequence>MKIALLGDIALFGKYSITNSFNYEEYFSDVKKILSKCDYIIGNLEAPFTLSNVKRGNKSVYIKSDLENINIINYLGIHALSLANNHIYDYGKVGVKQTIEILDKNNISWFGLNNKSLQINIKGVSLSIYGFCSYNTNPSYSCFLNRFTNNGLNILRYKTLEHISDQKNTKNINIISIHSGIENISIPSIEDLKFSRHLANKMDYIYYGHHPHVLQGNQKYKNSLFCYSLGNFCFDDIIDHRTNTPLVIQNDRNKASVITIINIKDNEICSYENINIYPSEEKLLCFKKQTSNNTLDLDKSLLFDLEKINEIRNKEMKLNINNRNSKRNIKWVISRLRPSTGLRILNNYLNKILYYIFYTRYIK</sequence>
<reference evidence="3" key="1">
    <citation type="journal article" date="2017" name="PLoS ONE">
        <title>Genetic diversity of the O antigens of Proteus species and the development of a suspension array for molecular serotyping.</title>
        <authorList>
            <person name="Yu X."/>
            <person name="Torzewska A."/>
            <person name="Zhang X."/>
            <person name="Yin Z."/>
            <person name="Drzewiecka D."/>
            <person name="Cao H."/>
            <person name="Liu B."/>
            <person name="Knirel Y.A."/>
            <person name="Rozalski A."/>
            <person name="Wang L."/>
        </authorList>
    </citation>
    <scope>NUCLEOTIDE SEQUENCE</scope>
    <source>
        <strain evidence="3">PrK 51/57</strain>
    </source>
</reference>